<keyword evidence="14" id="KW-0443">Lipid metabolism</keyword>
<evidence type="ECO:0000256" key="2">
    <source>
        <dbReference type="ARBA" id="ARBA00004147"/>
    </source>
</evidence>
<dbReference type="InterPro" id="IPR013607">
    <property type="entry name" value="Phospholipase_A2-like"/>
</dbReference>
<dbReference type="GO" id="GO:0016042">
    <property type="term" value="P:lipid catabolic process"/>
    <property type="evidence" value="ECO:0007669"/>
    <property type="project" value="UniProtKB-KW"/>
</dbReference>
<protein>
    <recommendedName>
        <fullName evidence="7">Minor capsid protein VP1</fullName>
        <ecNumber evidence="6">3.1.1.4</ecNumber>
    </recommendedName>
</protein>
<proteinExistence type="inferred from homology"/>
<dbReference type="GO" id="GO:0042025">
    <property type="term" value="C:host cell nucleus"/>
    <property type="evidence" value="ECO:0007669"/>
    <property type="project" value="UniProtKB-SubCell"/>
</dbReference>
<keyword evidence="13" id="KW-0442">Lipid degradation</keyword>
<feature type="domain" description="Coat protein VP1/VP2 Parvovirus" evidence="18">
    <location>
        <begin position="172"/>
        <end position="684"/>
    </location>
</feature>
<evidence type="ECO:0000256" key="10">
    <source>
        <dbReference type="ARBA" id="ARBA00022562"/>
    </source>
</evidence>
<sequence length="719" mass="79477">MAPTNRKPGGWVVPGFRYLGPFNPLNNGEPVNFVDAAAKAHDQAYQDIIDSGQNPYFSFNKADADFLETLSHDSSVGSWLGRSAFHLKKVLAPHLPQDGGDKPGPSGAKKPRLDPKADRAQKRKLYFARSNRPAKQQKMSNAAEPTDDVAGPSDPAAEGRAGGANGGGGGMGGGGGHGVGVSTGGWQAGTVFTDNAIVTTGTRQWYAPIYNGHLYKKLAPDTGVSSNWTGISTPWGYFNFNEYDAHFSPQDWQRLLNEYKRWRPKSMKVKIYNLQIKQVVTLGTDTLYNNDLTAGVHIFCDGSHQFPYSQHPWDTGVMPELPNKVWKLSQYAYFQALGDLTDTRPGTGPDVGNIEKHIMKAAPFYILESASHQVLRTGEETSFTFNFECGWVNNDRVYCPPQADFNPLVPTRRYFATRAASSTPANNKFTYHRYSPYNKPSIWMPGPSLGYIGSTHSSHGPEKARGPVTVVYQPPYTTAEGASANREQDKDQQTLLPTLTETSMQNAGYDVAPVNNASNDIGYITMAYDSREESEDSTTITVKDVDADFARYAAVFVQDGTKKEINADGALSTRDRTNFSELKNVWMYPNQAWDSTPISRDTPIWVKSPRTDRHTMFDTSDGTLPMAHPPGTIFVKVAKIPIPGDQDSYLNLYVTGQVTCQVVWEAERFQTKNWRPEVRTDVSVFTDPTLYSVDAAGVYNTPESFKEGMPTKRGINRVL</sequence>
<evidence type="ECO:0000256" key="6">
    <source>
        <dbReference type="ARBA" id="ARBA00013278"/>
    </source>
</evidence>
<comment type="function">
    <text evidence="16">Capsid proteins self-assembles to form an icosahedral capsid with a T=1 symmetry, about 26 nm in diameter, and consisting of 60 copies of three size variants of the capsid proteins, VP1, and VP3, which differ by the presence of an N-terminal extension in the minor protein VP1. The capsid has a channel at the 5-fold axis and there are densities extending the 5-fold axis into the interior of the capsid. The capsid encapsulates the genomic ssDNA. Binding to the host receptors also induces capsid rearrangements leading to surface exposure of VP1 N-terminus, specifically its phospholipase A2-like region. The additional N-terminal region of isoform Minor capsid protein VP1, called VP1u, may serve as a lipolytic enzyme to breach the endosomal membrane during entry into host cell and might contribute to virus transport to the nucleus.</text>
</comment>
<evidence type="ECO:0000256" key="12">
    <source>
        <dbReference type="ARBA" id="ARBA00022844"/>
    </source>
</evidence>
<dbReference type="SUPFAM" id="SSF88645">
    <property type="entry name" value="ssDNA viruses"/>
    <property type="match status" value="1"/>
</dbReference>
<evidence type="ECO:0000259" key="18">
    <source>
        <dbReference type="Pfam" id="PF00740"/>
    </source>
</evidence>
<feature type="compositionally biased region" description="Basic and acidic residues" evidence="17">
    <location>
        <begin position="111"/>
        <end position="120"/>
    </location>
</feature>
<accession>G1JYW4</accession>
<evidence type="ECO:0000256" key="5">
    <source>
        <dbReference type="ARBA" id="ARBA00005398"/>
    </source>
</evidence>
<dbReference type="EMBL" id="JN420360">
    <property type="protein sequence ID" value="AEM37591.1"/>
    <property type="molecule type" value="Genomic_DNA"/>
</dbReference>
<dbReference type="GO" id="GO:0030430">
    <property type="term" value="C:host cell cytoplasm"/>
    <property type="evidence" value="ECO:0007669"/>
    <property type="project" value="UniProtKB-SubCell"/>
</dbReference>
<dbReference type="GO" id="GO:0004623">
    <property type="term" value="F:phospholipase A2 activity"/>
    <property type="evidence" value="ECO:0007669"/>
    <property type="project" value="UniProtKB-EC"/>
</dbReference>
<dbReference type="GO" id="GO:0005198">
    <property type="term" value="F:structural molecule activity"/>
    <property type="evidence" value="ECO:0007669"/>
    <property type="project" value="InterPro"/>
</dbReference>
<comment type="similarity">
    <text evidence="5">Belongs to the parvoviridae capsid protein family.</text>
</comment>
<keyword evidence="10" id="KW-1048">Host nucleus</keyword>
<evidence type="ECO:0000256" key="7">
    <source>
        <dbReference type="ARBA" id="ARBA00022267"/>
    </source>
</evidence>
<evidence type="ECO:0000256" key="9">
    <source>
        <dbReference type="ARBA" id="ARBA00022561"/>
    </source>
</evidence>
<keyword evidence="11" id="KW-0378">Hydrolase</keyword>
<feature type="domain" description="Phospholipase A2-like" evidence="19">
    <location>
        <begin position="10"/>
        <end position="88"/>
    </location>
</feature>
<dbReference type="InterPro" id="IPR001403">
    <property type="entry name" value="Parvovirus_coat"/>
</dbReference>
<evidence type="ECO:0000256" key="8">
    <source>
        <dbReference type="ARBA" id="ARBA00022431"/>
    </source>
</evidence>
<evidence type="ECO:0000256" key="16">
    <source>
        <dbReference type="ARBA" id="ARBA00045359"/>
    </source>
</evidence>
<evidence type="ECO:0000256" key="14">
    <source>
        <dbReference type="ARBA" id="ARBA00023098"/>
    </source>
</evidence>
<evidence type="ECO:0000313" key="20">
    <source>
        <dbReference type="EMBL" id="AEM37591.1"/>
    </source>
</evidence>
<evidence type="ECO:0000256" key="13">
    <source>
        <dbReference type="ARBA" id="ARBA00022963"/>
    </source>
</evidence>
<keyword evidence="8" id="KW-1140">T=1 icosahedral capsid protein</keyword>
<evidence type="ECO:0000256" key="4">
    <source>
        <dbReference type="ARBA" id="ARBA00004328"/>
    </source>
</evidence>
<feature type="region of interest" description="Disordered" evidence="17">
    <location>
        <begin position="93"/>
        <end position="175"/>
    </location>
</feature>
<dbReference type="GO" id="GO:0039615">
    <property type="term" value="C:T=1 icosahedral viral capsid"/>
    <property type="evidence" value="ECO:0007669"/>
    <property type="project" value="UniProtKB-KW"/>
</dbReference>
<feature type="compositionally biased region" description="Gly residues" evidence="17">
    <location>
        <begin position="160"/>
        <end position="175"/>
    </location>
</feature>
<dbReference type="Gene3D" id="2.170.30.10">
    <property type="entry name" value="Parvovirus coat protein VP1/VP2"/>
    <property type="match status" value="1"/>
</dbReference>
<evidence type="ECO:0000259" key="19">
    <source>
        <dbReference type="Pfam" id="PF08398"/>
    </source>
</evidence>
<evidence type="ECO:0000256" key="11">
    <source>
        <dbReference type="ARBA" id="ARBA00022801"/>
    </source>
</evidence>
<keyword evidence="9" id="KW-0167">Capsid protein</keyword>
<dbReference type="Pfam" id="PF08398">
    <property type="entry name" value="Phospholip_A2_4"/>
    <property type="match status" value="1"/>
</dbReference>
<comment type="catalytic activity">
    <reaction evidence="1">
        <text>a 1,2-diacyl-sn-glycero-3-phosphocholine + H2O = a 1-acyl-sn-glycero-3-phosphocholine + a fatty acid + H(+)</text>
        <dbReference type="Rhea" id="RHEA:15801"/>
        <dbReference type="ChEBI" id="CHEBI:15377"/>
        <dbReference type="ChEBI" id="CHEBI:15378"/>
        <dbReference type="ChEBI" id="CHEBI:28868"/>
        <dbReference type="ChEBI" id="CHEBI:57643"/>
        <dbReference type="ChEBI" id="CHEBI:58168"/>
        <dbReference type="EC" id="3.1.1.4"/>
    </reaction>
</comment>
<organism evidence="20">
    <name type="scientific">California sea lion bocavirus 1</name>
    <dbReference type="NCBI Taxonomy" id="1073959"/>
    <lineage>
        <taxon>Viruses</taxon>
        <taxon>Monodnaviria</taxon>
        <taxon>Shotokuvirae</taxon>
        <taxon>Cossaviricota</taxon>
        <taxon>Quintoviricetes</taxon>
        <taxon>Piccovirales</taxon>
        <taxon>Parvoviridae</taxon>
        <taxon>Parvovirinae</taxon>
        <taxon>Bocaparvovirus</taxon>
        <taxon>Bocaparvovirus pinniped1</taxon>
    </lineage>
</organism>
<dbReference type="EC" id="3.1.1.4" evidence="6"/>
<name>G1JYW4_9VIRU</name>
<comment type="subcellular location">
    <subcellularLocation>
        <location evidence="3">Host cytoplasm</location>
    </subcellularLocation>
    <subcellularLocation>
        <location evidence="2">Host nucleus</location>
    </subcellularLocation>
    <subcellularLocation>
        <location evidence="4">Virion</location>
    </subcellularLocation>
</comment>
<evidence type="ECO:0000256" key="15">
    <source>
        <dbReference type="ARBA" id="ARBA00023200"/>
    </source>
</evidence>
<keyword evidence="12" id="KW-0946">Virion</keyword>
<dbReference type="InterPro" id="IPR016184">
    <property type="entry name" value="Capsid/spike_ssDNA_virus"/>
</dbReference>
<reference evidence="20" key="1">
    <citation type="journal article" date="2011" name="J. Virol.">
        <title>The fecal viral flora of california sea lions.</title>
        <authorList>
            <person name="Li L."/>
            <person name="Shan T."/>
            <person name="Wang C."/>
            <person name="Cote C."/>
            <person name="Kolman J."/>
            <person name="Onions D."/>
            <person name="Gulland F.M."/>
            <person name="Delwart E."/>
        </authorList>
    </citation>
    <scope>NUCLEOTIDE SEQUENCE</scope>
    <source>
        <strain evidence="20">1136</strain>
    </source>
</reference>
<keyword evidence="15" id="KW-1035">Host cytoplasm</keyword>
<dbReference type="Pfam" id="PF00740">
    <property type="entry name" value="VP1_2"/>
    <property type="match status" value="1"/>
</dbReference>
<evidence type="ECO:0000256" key="17">
    <source>
        <dbReference type="SAM" id="MobiDB-lite"/>
    </source>
</evidence>
<dbReference type="InterPro" id="IPR036952">
    <property type="entry name" value="VP1/VP2"/>
</dbReference>
<evidence type="ECO:0000256" key="3">
    <source>
        <dbReference type="ARBA" id="ARBA00004192"/>
    </source>
</evidence>
<evidence type="ECO:0000256" key="1">
    <source>
        <dbReference type="ARBA" id="ARBA00001604"/>
    </source>
</evidence>